<dbReference type="Pfam" id="PF00072">
    <property type="entry name" value="Response_reg"/>
    <property type="match status" value="1"/>
</dbReference>
<dbReference type="InterPro" id="IPR018060">
    <property type="entry name" value="HTH_AraC"/>
</dbReference>
<dbReference type="PROSITE" id="PS50110">
    <property type="entry name" value="RESPONSE_REGULATORY"/>
    <property type="match status" value="1"/>
</dbReference>
<keyword evidence="4" id="KW-0597">Phosphoprotein</keyword>
<dbReference type="Gene3D" id="1.10.10.60">
    <property type="entry name" value="Homeodomain-like"/>
    <property type="match status" value="2"/>
</dbReference>
<sequence>MPTVVVVDDEAPYCRALRKMIEEAGPRFQVLGEAFNGEQALDMLAQLRPDVLFTDIRMPVMDGLQLIAEAKRRQPEIATVIVSSYDDFHYTRRAIQLQAEDYLLKPVTIPDLQELLKRVEAGVNEQVRRREKELWAAVVEQGAVDRLPNSMRYAHYVVYMLCAGSMGQAYEDHMHPGKLFWQSDYGETIIRKMIAEPYGCWLLDTEKENERFLLVGSKESVESALQAAQGLIQELMHRADRLAIPLTIVQQPVTELSGLRQVLQTAGKRMRLGLLFGRSSVMNECADRQPAPMQPYYRTLGQAMELRQKQPILDAIFDIVHGWERQEASQITIEHGLKQILFMFPEHFKLISDEQFILAGMELDSLLLHSLTYPELLAGAEYTYSTLMDSAASGTRISDHQEEIIVQIEQYLQANYSLPITLQDLSRRFNLVPNYLSAMFKKFRGVTPGEYLTQWRVHQAKKLMGDSSGLLLKDIADRVGYSDPLYFSRVFKKVTGLAPSDYMK</sequence>
<evidence type="ECO:0000313" key="7">
    <source>
        <dbReference type="EMBL" id="MCU6795993.1"/>
    </source>
</evidence>
<dbReference type="InterPro" id="IPR018062">
    <property type="entry name" value="HTH_AraC-typ_CS"/>
</dbReference>
<dbReference type="EMBL" id="JAOQIO010000095">
    <property type="protein sequence ID" value="MCU6795993.1"/>
    <property type="molecule type" value="Genomic_DNA"/>
</dbReference>
<dbReference type="SUPFAM" id="SSF46689">
    <property type="entry name" value="Homeodomain-like"/>
    <property type="match status" value="2"/>
</dbReference>
<evidence type="ECO:0000256" key="4">
    <source>
        <dbReference type="PROSITE-ProRule" id="PRU00169"/>
    </source>
</evidence>
<dbReference type="PROSITE" id="PS00041">
    <property type="entry name" value="HTH_ARAC_FAMILY_1"/>
    <property type="match status" value="1"/>
</dbReference>
<dbReference type="SUPFAM" id="SSF52172">
    <property type="entry name" value="CheY-like"/>
    <property type="match status" value="1"/>
</dbReference>
<evidence type="ECO:0000256" key="2">
    <source>
        <dbReference type="ARBA" id="ARBA00023125"/>
    </source>
</evidence>
<evidence type="ECO:0000256" key="1">
    <source>
        <dbReference type="ARBA" id="ARBA00023015"/>
    </source>
</evidence>
<protein>
    <submittedName>
        <fullName evidence="7">Response regulator</fullName>
    </submittedName>
</protein>
<reference evidence="7 8" key="1">
    <citation type="submission" date="2022-09" db="EMBL/GenBank/DDBJ databases">
        <authorList>
            <person name="Han X.L."/>
            <person name="Wang Q."/>
            <person name="Lu T."/>
        </authorList>
    </citation>
    <scope>NUCLEOTIDE SEQUENCE [LARGE SCALE GENOMIC DNA]</scope>
    <source>
        <strain evidence="7 8">WQ 127069</strain>
    </source>
</reference>
<dbReference type="SMART" id="SM00342">
    <property type="entry name" value="HTH_ARAC"/>
    <property type="match status" value="1"/>
</dbReference>
<evidence type="ECO:0000313" key="8">
    <source>
        <dbReference type="Proteomes" id="UP001652445"/>
    </source>
</evidence>
<keyword evidence="3" id="KW-0804">Transcription</keyword>
<dbReference type="InterPro" id="IPR001789">
    <property type="entry name" value="Sig_transdc_resp-reg_receiver"/>
</dbReference>
<dbReference type="PANTHER" id="PTHR43280">
    <property type="entry name" value="ARAC-FAMILY TRANSCRIPTIONAL REGULATOR"/>
    <property type="match status" value="1"/>
</dbReference>
<gene>
    <name evidence="7" type="ORF">OB236_28120</name>
</gene>
<name>A0ABT2UMY3_9BACL</name>
<keyword evidence="8" id="KW-1185">Reference proteome</keyword>
<evidence type="ECO:0000256" key="3">
    <source>
        <dbReference type="ARBA" id="ARBA00023163"/>
    </source>
</evidence>
<comment type="caution">
    <text evidence="7">The sequence shown here is derived from an EMBL/GenBank/DDBJ whole genome shotgun (WGS) entry which is preliminary data.</text>
</comment>
<dbReference type="Proteomes" id="UP001652445">
    <property type="component" value="Unassembled WGS sequence"/>
</dbReference>
<feature type="modified residue" description="4-aspartylphosphate" evidence="4">
    <location>
        <position position="55"/>
    </location>
</feature>
<keyword evidence="2" id="KW-0238">DNA-binding</keyword>
<dbReference type="RefSeq" id="WP_262686847.1">
    <property type="nucleotide sequence ID" value="NZ_JAOQIO010000095.1"/>
</dbReference>
<dbReference type="PROSITE" id="PS01124">
    <property type="entry name" value="HTH_ARAC_FAMILY_2"/>
    <property type="match status" value="1"/>
</dbReference>
<dbReference type="InterPro" id="IPR020449">
    <property type="entry name" value="Tscrpt_reg_AraC-type_HTH"/>
</dbReference>
<dbReference type="PRINTS" id="PR00032">
    <property type="entry name" value="HTHARAC"/>
</dbReference>
<evidence type="ECO:0000259" key="6">
    <source>
        <dbReference type="PROSITE" id="PS50110"/>
    </source>
</evidence>
<dbReference type="SMART" id="SM00448">
    <property type="entry name" value="REC"/>
    <property type="match status" value="1"/>
</dbReference>
<feature type="domain" description="Response regulatory" evidence="6">
    <location>
        <begin position="3"/>
        <end position="120"/>
    </location>
</feature>
<feature type="domain" description="HTH araC/xylS-type" evidence="5">
    <location>
        <begin position="406"/>
        <end position="504"/>
    </location>
</feature>
<dbReference type="PANTHER" id="PTHR43280:SF2">
    <property type="entry name" value="HTH-TYPE TRANSCRIPTIONAL REGULATOR EXSA"/>
    <property type="match status" value="1"/>
</dbReference>
<keyword evidence="1" id="KW-0805">Transcription regulation</keyword>
<proteinExistence type="predicted"/>
<organism evidence="7 8">
    <name type="scientific">Paenibacillus baimaensis</name>
    <dbReference type="NCBI Taxonomy" id="2982185"/>
    <lineage>
        <taxon>Bacteria</taxon>
        <taxon>Bacillati</taxon>
        <taxon>Bacillota</taxon>
        <taxon>Bacilli</taxon>
        <taxon>Bacillales</taxon>
        <taxon>Paenibacillaceae</taxon>
        <taxon>Paenibacillus</taxon>
    </lineage>
</organism>
<dbReference type="CDD" id="cd17536">
    <property type="entry name" value="REC_YesN-like"/>
    <property type="match status" value="1"/>
</dbReference>
<dbReference type="Pfam" id="PF12833">
    <property type="entry name" value="HTH_18"/>
    <property type="match status" value="1"/>
</dbReference>
<evidence type="ECO:0000259" key="5">
    <source>
        <dbReference type="PROSITE" id="PS01124"/>
    </source>
</evidence>
<accession>A0ABT2UMY3</accession>
<dbReference type="InterPro" id="IPR011006">
    <property type="entry name" value="CheY-like_superfamily"/>
</dbReference>
<dbReference type="InterPro" id="IPR009057">
    <property type="entry name" value="Homeodomain-like_sf"/>
</dbReference>
<dbReference type="Gene3D" id="3.40.50.2300">
    <property type="match status" value="1"/>
</dbReference>